<organism evidence="1 2">
    <name type="scientific">Glossina austeni</name>
    <name type="common">Savannah tsetse fly</name>
    <dbReference type="NCBI Taxonomy" id="7395"/>
    <lineage>
        <taxon>Eukaryota</taxon>
        <taxon>Metazoa</taxon>
        <taxon>Ecdysozoa</taxon>
        <taxon>Arthropoda</taxon>
        <taxon>Hexapoda</taxon>
        <taxon>Insecta</taxon>
        <taxon>Pterygota</taxon>
        <taxon>Neoptera</taxon>
        <taxon>Endopterygota</taxon>
        <taxon>Diptera</taxon>
        <taxon>Brachycera</taxon>
        <taxon>Muscomorpha</taxon>
        <taxon>Hippoboscoidea</taxon>
        <taxon>Glossinidae</taxon>
        <taxon>Glossina</taxon>
    </lineage>
</organism>
<sequence length="139" mass="16454">MSKKRSKRKPKEIDYTAEGIFDKNRSIIYVEHTYECPIFVTKADEFVQYLQKLFPEREFVLIRNGQGKIQPRPGSFEIEFSQHAKTSRHTLWSGIDKGPPRREKFPNFDDLMPEVQKVLKKFYPDVVTNVEDELNEDNN</sequence>
<dbReference type="Proteomes" id="UP000078200">
    <property type="component" value="Unassembled WGS sequence"/>
</dbReference>
<proteinExistence type="predicted"/>
<evidence type="ECO:0000313" key="2">
    <source>
        <dbReference type="Proteomes" id="UP000078200"/>
    </source>
</evidence>
<dbReference type="EnsemblMetazoa" id="GAUT050252-RA">
    <property type="protein sequence ID" value="GAUT050252-PA"/>
    <property type="gene ID" value="GAUT050252"/>
</dbReference>
<keyword evidence="2" id="KW-1185">Reference proteome</keyword>
<name>A0A1A9VWV4_GLOAU</name>
<dbReference type="STRING" id="7395.A0A1A9VWV4"/>
<dbReference type="AlphaFoldDB" id="A0A1A9VWV4"/>
<dbReference type="GO" id="GO:0005794">
    <property type="term" value="C:Golgi apparatus"/>
    <property type="evidence" value="ECO:0007669"/>
    <property type="project" value="TreeGrafter"/>
</dbReference>
<accession>A0A1A9VWV4</accession>
<protein>
    <submittedName>
        <fullName evidence="1">Uncharacterized protein</fullName>
    </submittedName>
</protein>
<reference evidence="1" key="1">
    <citation type="submission" date="2020-05" db="UniProtKB">
        <authorList>
            <consortium name="EnsemblMetazoa"/>
        </authorList>
    </citation>
    <scope>IDENTIFICATION</scope>
    <source>
        <strain evidence="1">TTRI</strain>
    </source>
</reference>
<dbReference type="PANTHER" id="PTHR33638">
    <property type="entry name" value="SELENOPROTEIN H"/>
    <property type="match status" value="1"/>
</dbReference>
<dbReference type="InterPro" id="IPR052674">
    <property type="entry name" value="SelWTH-like"/>
</dbReference>
<evidence type="ECO:0000313" key="1">
    <source>
        <dbReference type="EnsemblMetazoa" id="GAUT050252-PA"/>
    </source>
</evidence>
<dbReference type="PANTHER" id="PTHR33638:SF1">
    <property type="entry name" value="SELENOPROTEIN H"/>
    <property type="match status" value="1"/>
</dbReference>
<dbReference type="VEuPathDB" id="VectorBase:GAUT050252"/>